<keyword evidence="4 8" id="KW-0812">Transmembrane</keyword>
<evidence type="ECO:0000313" key="9">
    <source>
        <dbReference type="EnsemblPlants" id="MELO3C018921.2.1"/>
    </source>
</evidence>
<keyword evidence="5" id="KW-0029">Amino-acid transport</keyword>
<evidence type="ECO:0000256" key="2">
    <source>
        <dbReference type="ARBA" id="ARBA00009977"/>
    </source>
</evidence>
<sequence length="121" mass="12748">MRRLAAATAPLPPPTATAVKLHLWKSPIPYLFGGLSLTLILIAAALIILACSFRKRFTDGEKDPPAATSPTVDLVMEPKILVIMAGNDMPTFLAMPAAAAAALPPCSCSTNQQDGHQNPFP</sequence>
<dbReference type="AlphaFoldDB" id="A0A9I9DJL4"/>
<keyword evidence="7 8" id="KW-0472">Membrane</keyword>
<dbReference type="GO" id="GO:0016020">
    <property type="term" value="C:membrane"/>
    <property type="evidence" value="ECO:0007669"/>
    <property type="project" value="UniProtKB-SubCell"/>
</dbReference>
<comment type="similarity">
    <text evidence="2">Belongs to the GLUTAMINE DUMPER 1 (TC 9.B.60) family.</text>
</comment>
<evidence type="ECO:0000256" key="5">
    <source>
        <dbReference type="ARBA" id="ARBA00022970"/>
    </source>
</evidence>
<accession>A0A9I9DJL4</accession>
<comment type="subcellular location">
    <subcellularLocation>
        <location evidence="1">Membrane</location>
        <topology evidence="1">Single-pass membrane protein</topology>
    </subcellularLocation>
</comment>
<dbReference type="InterPro" id="IPR040359">
    <property type="entry name" value="GDU"/>
</dbReference>
<keyword evidence="6 8" id="KW-1133">Transmembrane helix</keyword>
<feature type="transmembrane region" description="Helical" evidence="8">
    <location>
        <begin position="28"/>
        <end position="53"/>
    </location>
</feature>
<evidence type="ECO:0000256" key="8">
    <source>
        <dbReference type="SAM" id="Phobius"/>
    </source>
</evidence>
<dbReference type="Gramene" id="MELO3C018921.2.1">
    <property type="protein sequence ID" value="MELO3C018921.2.1"/>
    <property type="gene ID" value="MELO3C018921.2"/>
</dbReference>
<evidence type="ECO:0000256" key="7">
    <source>
        <dbReference type="ARBA" id="ARBA00023136"/>
    </source>
</evidence>
<evidence type="ECO:0000256" key="4">
    <source>
        <dbReference type="ARBA" id="ARBA00022692"/>
    </source>
</evidence>
<organism evidence="9">
    <name type="scientific">Cucumis melo</name>
    <name type="common">Muskmelon</name>
    <dbReference type="NCBI Taxonomy" id="3656"/>
    <lineage>
        <taxon>Eukaryota</taxon>
        <taxon>Viridiplantae</taxon>
        <taxon>Streptophyta</taxon>
        <taxon>Embryophyta</taxon>
        <taxon>Tracheophyta</taxon>
        <taxon>Spermatophyta</taxon>
        <taxon>Magnoliopsida</taxon>
        <taxon>eudicotyledons</taxon>
        <taxon>Gunneridae</taxon>
        <taxon>Pentapetalae</taxon>
        <taxon>rosids</taxon>
        <taxon>fabids</taxon>
        <taxon>Cucurbitales</taxon>
        <taxon>Cucurbitaceae</taxon>
        <taxon>Benincaseae</taxon>
        <taxon>Cucumis</taxon>
    </lineage>
</organism>
<proteinExistence type="inferred from homology"/>
<dbReference type="EnsemblPlants" id="MELO3C018921.2.1">
    <property type="protein sequence ID" value="MELO3C018921.2.1"/>
    <property type="gene ID" value="MELO3C018921.2"/>
</dbReference>
<evidence type="ECO:0000256" key="6">
    <source>
        <dbReference type="ARBA" id="ARBA00022989"/>
    </source>
</evidence>
<dbReference type="GO" id="GO:0080143">
    <property type="term" value="P:regulation of amino acid export"/>
    <property type="evidence" value="ECO:0007669"/>
    <property type="project" value="InterPro"/>
</dbReference>
<dbReference type="PANTHER" id="PTHR33228:SF80">
    <property type="entry name" value="PROTEIN, PUTATIVE-RELATED"/>
    <property type="match status" value="1"/>
</dbReference>
<dbReference type="PANTHER" id="PTHR33228">
    <property type="entry name" value="PROTEIN GLUTAMINE DUMPER 4-RELATED"/>
    <property type="match status" value="1"/>
</dbReference>
<keyword evidence="3" id="KW-0813">Transport</keyword>
<reference evidence="9" key="1">
    <citation type="submission" date="2023-03" db="UniProtKB">
        <authorList>
            <consortium name="EnsemblPlants"/>
        </authorList>
    </citation>
    <scope>IDENTIFICATION</scope>
</reference>
<dbReference type="GO" id="GO:0006865">
    <property type="term" value="P:amino acid transport"/>
    <property type="evidence" value="ECO:0007669"/>
    <property type="project" value="UniProtKB-KW"/>
</dbReference>
<name>A0A9I9DJL4_CUCME</name>
<protein>
    <submittedName>
        <fullName evidence="9">Uncharacterized protein</fullName>
    </submittedName>
</protein>
<evidence type="ECO:0000256" key="1">
    <source>
        <dbReference type="ARBA" id="ARBA00004167"/>
    </source>
</evidence>
<evidence type="ECO:0000256" key="3">
    <source>
        <dbReference type="ARBA" id="ARBA00022448"/>
    </source>
</evidence>